<feature type="transmembrane region" description="Helical" evidence="2">
    <location>
        <begin position="717"/>
        <end position="738"/>
    </location>
</feature>
<feature type="transmembrane region" description="Helical" evidence="2">
    <location>
        <begin position="244"/>
        <end position="261"/>
    </location>
</feature>
<dbReference type="Pfam" id="PF10101">
    <property type="entry name" value="DUF2339"/>
    <property type="match status" value="1"/>
</dbReference>
<keyword evidence="2" id="KW-1133">Transmembrane helix</keyword>
<proteinExistence type="predicted"/>
<feature type="region of interest" description="Disordered" evidence="1">
    <location>
        <begin position="39"/>
        <end position="114"/>
    </location>
</feature>
<keyword evidence="2" id="KW-0812">Transmembrane</keyword>
<feature type="transmembrane region" description="Helical" evidence="2">
    <location>
        <begin position="294"/>
        <end position="317"/>
    </location>
</feature>
<protein>
    <recommendedName>
        <fullName evidence="5">DUF2339 domain-containing protein</fullName>
    </recommendedName>
</protein>
<feature type="transmembrane region" description="Helical" evidence="2">
    <location>
        <begin position="577"/>
        <end position="596"/>
    </location>
</feature>
<reference evidence="3 4" key="1">
    <citation type="submission" date="2017-10" db="EMBL/GenBank/DDBJ databases">
        <title>Draft genome of Longibacter Salinarum.</title>
        <authorList>
            <person name="Goh K.M."/>
            <person name="Shamsir M.S."/>
            <person name="Lim S.W."/>
        </authorList>
    </citation>
    <scope>NUCLEOTIDE SEQUENCE [LARGE SCALE GENOMIC DNA]</scope>
    <source>
        <strain evidence="3 4">KCTC 52045</strain>
    </source>
</reference>
<evidence type="ECO:0000313" key="4">
    <source>
        <dbReference type="Proteomes" id="UP000220102"/>
    </source>
</evidence>
<feature type="transmembrane region" description="Helical" evidence="2">
    <location>
        <begin position="640"/>
        <end position="657"/>
    </location>
</feature>
<feature type="transmembrane region" description="Helical" evidence="2">
    <location>
        <begin position="664"/>
        <end position="682"/>
    </location>
</feature>
<keyword evidence="4" id="KW-1185">Reference proteome</keyword>
<feature type="transmembrane region" description="Helical" evidence="2">
    <location>
        <begin position="744"/>
        <end position="765"/>
    </location>
</feature>
<feature type="transmembrane region" description="Helical" evidence="2">
    <location>
        <begin position="135"/>
        <end position="154"/>
    </location>
</feature>
<feature type="transmembrane region" description="Helical" evidence="2">
    <location>
        <begin position="393"/>
        <end position="412"/>
    </location>
</feature>
<evidence type="ECO:0000256" key="1">
    <source>
        <dbReference type="SAM" id="MobiDB-lite"/>
    </source>
</evidence>
<organism evidence="3 4">
    <name type="scientific">Longibacter salinarum</name>
    <dbReference type="NCBI Taxonomy" id="1850348"/>
    <lineage>
        <taxon>Bacteria</taxon>
        <taxon>Pseudomonadati</taxon>
        <taxon>Rhodothermota</taxon>
        <taxon>Rhodothermia</taxon>
        <taxon>Rhodothermales</taxon>
        <taxon>Salisaetaceae</taxon>
        <taxon>Longibacter</taxon>
    </lineage>
</organism>
<feature type="transmembrane region" description="Helical" evidence="2">
    <location>
        <begin position="217"/>
        <end position="237"/>
    </location>
</feature>
<evidence type="ECO:0000256" key="2">
    <source>
        <dbReference type="SAM" id="Phobius"/>
    </source>
</evidence>
<feature type="transmembrane region" description="Helical" evidence="2">
    <location>
        <begin position="160"/>
        <end position="182"/>
    </location>
</feature>
<keyword evidence="2" id="KW-0472">Membrane</keyword>
<dbReference type="Proteomes" id="UP000220102">
    <property type="component" value="Unassembled WGS sequence"/>
</dbReference>
<feature type="transmembrane region" description="Helical" evidence="2">
    <location>
        <begin position="194"/>
        <end position="211"/>
    </location>
</feature>
<dbReference type="PANTHER" id="PTHR38434:SF1">
    <property type="entry name" value="BLL2549 PROTEIN"/>
    <property type="match status" value="1"/>
</dbReference>
<sequence length="779" mass="83859">MPPDETSPRKNDNPDLGDRVDRLEQRVDKLFDAVLRIEREIGSRTSSSEPENDVLSEEQAGRASTSPAELKSSESATGGSSRTVEGEAEAERADSDRFGKGGSREATSSRRMGTALPGRAGGWLKTVLGATTEDWLSRIGIALLLFGLAFLFRYAVEQNWLGPIIRIAFGGGLGVSLLYAGLRLYDERPRFGQVLLGGSSATLYVSIFSAYQLYGLAGYPAAFALMVIVTLGTFGVAVRQEEPIMAVIGSLGAYATPFVLYTDAGSVPGLVGYALVVLVLTTSLFWLRGWITMLYTSIGGMWLVTLVAWVSTLSFVGTGDATDVDRVSIQVSAVAAWLASAVIPLAYQIVRAGALRERWMSRLPAWVQSQVENRTTEEGAEETTRSLWTKTGIIFASTVTPTLFVVITVANWDLGEGAAAFLMLVLAVMYALGSEWASRMALELERTVYAVLASLLVTASIGTAVDGPYITVLLAVQAAGHFAIARRGAPRALRTVGHILFLLVAVESFQVDLPRIESDLSTMTGRLIVAVLMFGSAFLVRSRSVRRVYFVGANSLLAAWTWHMIGEPSHALTWTRFIWALHATTLFAIARVPKLVNGTVLSPVRRTVGWVSHGLFLLVSMSFATEIWASGMGTMTLETAIVQFAVVGLFVSVAVWSRPEVVAAVYRLGTLVLWLVWTAHVVDGFGGGAGIVSSIWGATAMVGIIFGTVSNRSEVQYAGFATLLLVVAKLFLLDLSALSPAARIFIFLGFGIVLLLAGYLLPGLLPSGEEDRVRVDEEN</sequence>
<dbReference type="RefSeq" id="WP_098074232.1">
    <property type="nucleotide sequence ID" value="NZ_PDEQ01000001.1"/>
</dbReference>
<feature type="transmembrane region" description="Helical" evidence="2">
    <location>
        <begin position="418"/>
        <end position="437"/>
    </location>
</feature>
<gene>
    <name evidence="3" type="ORF">CRI94_03385</name>
</gene>
<dbReference type="AlphaFoldDB" id="A0A2A8D384"/>
<feature type="transmembrane region" description="Helical" evidence="2">
    <location>
        <begin position="523"/>
        <end position="540"/>
    </location>
</feature>
<feature type="transmembrane region" description="Helical" evidence="2">
    <location>
        <begin position="329"/>
        <end position="350"/>
    </location>
</feature>
<feature type="transmembrane region" description="Helical" evidence="2">
    <location>
        <begin position="688"/>
        <end position="710"/>
    </location>
</feature>
<feature type="compositionally biased region" description="Polar residues" evidence="1">
    <location>
        <begin position="62"/>
        <end position="83"/>
    </location>
</feature>
<feature type="transmembrane region" description="Helical" evidence="2">
    <location>
        <begin position="608"/>
        <end position="628"/>
    </location>
</feature>
<dbReference type="PANTHER" id="PTHR38434">
    <property type="entry name" value="BLL2549 PROTEIN"/>
    <property type="match status" value="1"/>
</dbReference>
<comment type="caution">
    <text evidence="3">The sequence shown here is derived from an EMBL/GenBank/DDBJ whole genome shotgun (WGS) entry which is preliminary data.</text>
</comment>
<feature type="transmembrane region" description="Helical" evidence="2">
    <location>
        <begin position="547"/>
        <end position="565"/>
    </location>
</feature>
<dbReference type="OrthoDB" id="666059at2"/>
<evidence type="ECO:0000313" key="3">
    <source>
        <dbReference type="EMBL" id="PEN15334.1"/>
    </source>
</evidence>
<feature type="transmembrane region" description="Helical" evidence="2">
    <location>
        <begin position="267"/>
        <end position="287"/>
    </location>
</feature>
<feature type="region of interest" description="Disordered" evidence="1">
    <location>
        <begin position="1"/>
        <end position="23"/>
    </location>
</feature>
<feature type="transmembrane region" description="Helical" evidence="2">
    <location>
        <begin position="444"/>
        <end position="461"/>
    </location>
</feature>
<accession>A0A2A8D384</accession>
<evidence type="ECO:0008006" key="5">
    <source>
        <dbReference type="Google" id="ProtNLM"/>
    </source>
</evidence>
<dbReference type="InterPro" id="IPR019286">
    <property type="entry name" value="DUF2339_TM"/>
</dbReference>
<dbReference type="EMBL" id="PDEQ01000001">
    <property type="protein sequence ID" value="PEN15334.1"/>
    <property type="molecule type" value="Genomic_DNA"/>
</dbReference>
<name>A0A2A8D384_9BACT</name>
<feature type="compositionally biased region" description="Basic and acidic residues" evidence="1">
    <location>
        <begin position="89"/>
        <end position="103"/>
    </location>
</feature>